<sequence length="70" mass="7786">MISYRIDKKRIRPLDAGTSKQGASAEVQEAVLLPQHLSEPSSVEESQHVAVKKLKIGDNTNEERVLRVCT</sequence>
<dbReference type="EMBL" id="KN822996">
    <property type="protein sequence ID" value="KIO28297.1"/>
    <property type="molecule type" value="Genomic_DNA"/>
</dbReference>
<proteinExistence type="predicted"/>
<reference evidence="1 2" key="1">
    <citation type="submission" date="2014-04" db="EMBL/GenBank/DDBJ databases">
        <authorList>
            <consortium name="DOE Joint Genome Institute"/>
            <person name="Kuo A."/>
            <person name="Girlanda M."/>
            <person name="Perotto S."/>
            <person name="Kohler A."/>
            <person name="Nagy L.G."/>
            <person name="Floudas D."/>
            <person name="Copeland A."/>
            <person name="Barry K.W."/>
            <person name="Cichocki N."/>
            <person name="Veneault-Fourrey C."/>
            <person name="LaButti K."/>
            <person name="Lindquist E.A."/>
            <person name="Lipzen A."/>
            <person name="Lundell T."/>
            <person name="Morin E."/>
            <person name="Murat C."/>
            <person name="Sun H."/>
            <person name="Tunlid A."/>
            <person name="Henrissat B."/>
            <person name="Grigoriev I.V."/>
            <person name="Hibbett D.S."/>
            <person name="Martin F."/>
            <person name="Nordberg H.P."/>
            <person name="Cantor M.N."/>
            <person name="Hua S.X."/>
        </authorList>
    </citation>
    <scope>NUCLEOTIDE SEQUENCE [LARGE SCALE GENOMIC DNA]</scope>
    <source>
        <strain evidence="1 2">MUT 4182</strain>
    </source>
</reference>
<dbReference type="HOGENOM" id="CLU_2759691_0_0_1"/>
<evidence type="ECO:0000313" key="1">
    <source>
        <dbReference type="EMBL" id="KIO28297.1"/>
    </source>
</evidence>
<accession>A0A0C3M3Q2</accession>
<organism evidence="1 2">
    <name type="scientific">Tulasnella calospora MUT 4182</name>
    <dbReference type="NCBI Taxonomy" id="1051891"/>
    <lineage>
        <taxon>Eukaryota</taxon>
        <taxon>Fungi</taxon>
        <taxon>Dikarya</taxon>
        <taxon>Basidiomycota</taxon>
        <taxon>Agaricomycotina</taxon>
        <taxon>Agaricomycetes</taxon>
        <taxon>Cantharellales</taxon>
        <taxon>Tulasnellaceae</taxon>
        <taxon>Tulasnella</taxon>
    </lineage>
</organism>
<protein>
    <submittedName>
        <fullName evidence="1">Uncharacterized protein</fullName>
    </submittedName>
</protein>
<gene>
    <name evidence="1" type="ORF">M407DRAFT_182846</name>
</gene>
<reference evidence="2" key="2">
    <citation type="submission" date="2015-01" db="EMBL/GenBank/DDBJ databases">
        <title>Evolutionary Origins and Diversification of the Mycorrhizal Mutualists.</title>
        <authorList>
            <consortium name="DOE Joint Genome Institute"/>
            <consortium name="Mycorrhizal Genomics Consortium"/>
            <person name="Kohler A."/>
            <person name="Kuo A."/>
            <person name="Nagy L.G."/>
            <person name="Floudas D."/>
            <person name="Copeland A."/>
            <person name="Barry K.W."/>
            <person name="Cichocki N."/>
            <person name="Veneault-Fourrey C."/>
            <person name="LaButti K."/>
            <person name="Lindquist E.A."/>
            <person name="Lipzen A."/>
            <person name="Lundell T."/>
            <person name="Morin E."/>
            <person name="Murat C."/>
            <person name="Riley R."/>
            <person name="Ohm R."/>
            <person name="Sun H."/>
            <person name="Tunlid A."/>
            <person name="Henrissat B."/>
            <person name="Grigoriev I.V."/>
            <person name="Hibbett D.S."/>
            <person name="Martin F."/>
        </authorList>
    </citation>
    <scope>NUCLEOTIDE SEQUENCE [LARGE SCALE GENOMIC DNA]</scope>
    <source>
        <strain evidence="2">MUT 4182</strain>
    </source>
</reference>
<name>A0A0C3M3Q2_9AGAM</name>
<keyword evidence="2" id="KW-1185">Reference proteome</keyword>
<evidence type="ECO:0000313" key="2">
    <source>
        <dbReference type="Proteomes" id="UP000054248"/>
    </source>
</evidence>
<dbReference type="AlphaFoldDB" id="A0A0C3M3Q2"/>
<dbReference type="Proteomes" id="UP000054248">
    <property type="component" value="Unassembled WGS sequence"/>
</dbReference>